<keyword evidence="2" id="KW-1133">Transmembrane helix</keyword>
<keyword evidence="4" id="KW-1185">Reference proteome</keyword>
<dbReference type="InterPro" id="IPR036721">
    <property type="entry name" value="RCK_C_sf"/>
</dbReference>
<feature type="transmembrane region" description="Helical" evidence="2">
    <location>
        <begin position="325"/>
        <end position="344"/>
    </location>
</feature>
<keyword evidence="2" id="KW-0812">Transmembrane</keyword>
<name>A0A0D3KXL7_EMIH1</name>
<feature type="transmembrane region" description="Helical" evidence="2">
    <location>
        <begin position="136"/>
        <end position="157"/>
    </location>
</feature>
<evidence type="ECO:0000313" key="3">
    <source>
        <dbReference type="EnsemblProtists" id="EOD40502"/>
    </source>
</evidence>
<dbReference type="RefSeq" id="XP_005792931.1">
    <property type="nucleotide sequence ID" value="XM_005792874.1"/>
</dbReference>
<dbReference type="EnsemblProtists" id="EOD40502">
    <property type="protein sequence ID" value="EOD40502"/>
    <property type="gene ID" value="EMIHUDRAFT_108449"/>
</dbReference>
<accession>A0A0D3KXL7</accession>
<feature type="transmembrane region" description="Helical" evidence="2">
    <location>
        <begin position="441"/>
        <end position="460"/>
    </location>
</feature>
<feature type="transmembrane region" description="Helical" evidence="2">
    <location>
        <begin position="257"/>
        <end position="285"/>
    </location>
</feature>
<evidence type="ECO:0000256" key="1">
    <source>
        <dbReference type="SAM" id="MobiDB-lite"/>
    </source>
</evidence>
<dbReference type="GO" id="GO:0006813">
    <property type="term" value="P:potassium ion transport"/>
    <property type="evidence" value="ECO:0007669"/>
    <property type="project" value="InterPro"/>
</dbReference>
<dbReference type="AlphaFoldDB" id="A0A0D3KXL7"/>
<dbReference type="Proteomes" id="UP000013827">
    <property type="component" value="Unassembled WGS sequence"/>
</dbReference>
<dbReference type="HOGENOM" id="CLU_337219_0_0_1"/>
<dbReference type="PaxDb" id="2903-EOD40502"/>
<reference evidence="4" key="1">
    <citation type="journal article" date="2013" name="Nature">
        <title>Pan genome of the phytoplankton Emiliania underpins its global distribution.</title>
        <authorList>
            <person name="Read B.A."/>
            <person name="Kegel J."/>
            <person name="Klute M.J."/>
            <person name="Kuo A."/>
            <person name="Lefebvre S.C."/>
            <person name="Maumus F."/>
            <person name="Mayer C."/>
            <person name="Miller J."/>
            <person name="Monier A."/>
            <person name="Salamov A."/>
            <person name="Young J."/>
            <person name="Aguilar M."/>
            <person name="Claverie J.M."/>
            <person name="Frickenhaus S."/>
            <person name="Gonzalez K."/>
            <person name="Herman E.K."/>
            <person name="Lin Y.C."/>
            <person name="Napier J."/>
            <person name="Ogata H."/>
            <person name="Sarno A.F."/>
            <person name="Shmutz J."/>
            <person name="Schroeder D."/>
            <person name="de Vargas C."/>
            <person name="Verret F."/>
            <person name="von Dassow P."/>
            <person name="Valentin K."/>
            <person name="Van de Peer Y."/>
            <person name="Wheeler G."/>
            <person name="Dacks J.B."/>
            <person name="Delwiche C.F."/>
            <person name="Dyhrman S.T."/>
            <person name="Glockner G."/>
            <person name="John U."/>
            <person name="Richards T."/>
            <person name="Worden A.Z."/>
            <person name="Zhang X."/>
            <person name="Grigoriev I.V."/>
            <person name="Allen A.E."/>
            <person name="Bidle K."/>
            <person name="Borodovsky M."/>
            <person name="Bowler C."/>
            <person name="Brownlee C."/>
            <person name="Cock J.M."/>
            <person name="Elias M."/>
            <person name="Gladyshev V.N."/>
            <person name="Groth M."/>
            <person name="Guda C."/>
            <person name="Hadaegh A."/>
            <person name="Iglesias-Rodriguez M.D."/>
            <person name="Jenkins J."/>
            <person name="Jones B.M."/>
            <person name="Lawson T."/>
            <person name="Leese F."/>
            <person name="Lindquist E."/>
            <person name="Lobanov A."/>
            <person name="Lomsadze A."/>
            <person name="Malik S.B."/>
            <person name="Marsh M.E."/>
            <person name="Mackinder L."/>
            <person name="Mock T."/>
            <person name="Mueller-Roeber B."/>
            <person name="Pagarete A."/>
            <person name="Parker M."/>
            <person name="Probert I."/>
            <person name="Quesneville H."/>
            <person name="Raines C."/>
            <person name="Rensing S.A."/>
            <person name="Riano-Pachon D.M."/>
            <person name="Richier S."/>
            <person name="Rokitta S."/>
            <person name="Shiraiwa Y."/>
            <person name="Soanes D.M."/>
            <person name="van der Giezen M."/>
            <person name="Wahlund T.M."/>
            <person name="Williams B."/>
            <person name="Wilson W."/>
            <person name="Wolfe G."/>
            <person name="Wurch L.L."/>
        </authorList>
    </citation>
    <scope>NUCLEOTIDE SEQUENCE</scope>
</reference>
<feature type="transmembrane region" description="Helical" evidence="2">
    <location>
        <begin position="221"/>
        <end position="245"/>
    </location>
</feature>
<reference evidence="3" key="2">
    <citation type="submission" date="2024-10" db="UniProtKB">
        <authorList>
            <consortium name="EnsemblProtists"/>
        </authorList>
    </citation>
    <scope>IDENTIFICATION</scope>
</reference>
<feature type="compositionally biased region" description="Polar residues" evidence="1">
    <location>
        <begin position="782"/>
        <end position="792"/>
    </location>
</feature>
<dbReference type="KEGG" id="ehx:EMIHUDRAFT_108449"/>
<protein>
    <submittedName>
        <fullName evidence="3">Uncharacterized protein</fullName>
    </submittedName>
</protein>
<evidence type="ECO:0000313" key="4">
    <source>
        <dbReference type="Proteomes" id="UP000013827"/>
    </source>
</evidence>
<sequence length="845" mass="88113">MGTQHGEAASWRSGVAGYMDQPGACGTDLTLLPAAVHDAGPLGVEAWQAALALLVLLLAAPTVGRAAAGLFGVHPMAGCILLGLLACAPVVDMLPMAAALEHLRPASTACRALVALESALHVAPLRDLWRTHRGSAAAGVVHALCCAVAAFVALRLITAEWVGAPRAASALGVGRAPAPDAVVLPVMVGEYALATAAAIGVVSAAAEPTCMAQLLHDMHSAGVFSATSLHATSGAMLASVLLLLALTPVVSNAHYGISFSLASAAVSAGLTLAVAAALSAVLLGINRTPLRAAIQSRRSLPLVGKAGAQMLGYTRAHASEIARGLKGVVVLAVAFATFCAADTMEQSSGSVRDASSALYSCAVFEGQCTAVPNATHWSEGAVCTLGYQAPGSTPTSTPLSFQPWLACFFASLFVAAGVGGGAGARTRWQLVLQPWSESAHLMLATLSGMWLPTFGVLGAPGAAACAIFVLRAVASGLVSLVAAMAQRQPRSAVAAAPVRGLVQAQVALCFMWELQQRAPALQAFPFDFAAIGGTLVLLELIAGPVLLRLAVRLAGEMNVDRIGRARVLGVEGAPPDVTLKLFEWEVHADLAGQHVAEFEWRVRDVETVPILNDGAIRQMLLSTRVDAFVSMMESDRLNHAACQLVLERHADAVPLCIVRCVDKAWQRKFAVLEPAEGVRVVSDLDTSVRNLLNQFVQSSQSASLLLNDDPAADVMTVTMTEKENGRPVRSLRVPEDVQVLAIYRDPAAPSPIESRRNSPVVVTAEELQAIAAPEPSKRPRNRTSAANGSISEMQDRVAIVPHGHTVLQTDDEVTICGRPSSLATVTALRKGKVVLVQHDGNLRDQ</sequence>
<keyword evidence="2" id="KW-0472">Membrane</keyword>
<evidence type="ECO:0000256" key="2">
    <source>
        <dbReference type="SAM" id="Phobius"/>
    </source>
</evidence>
<dbReference type="GeneID" id="17285772"/>
<organism evidence="3 4">
    <name type="scientific">Emiliania huxleyi (strain CCMP1516)</name>
    <dbReference type="NCBI Taxonomy" id="280463"/>
    <lineage>
        <taxon>Eukaryota</taxon>
        <taxon>Haptista</taxon>
        <taxon>Haptophyta</taxon>
        <taxon>Prymnesiophyceae</taxon>
        <taxon>Isochrysidales</taxon>
        <taxon>Noelaerhabdaceae</taxon>
        <taxon>Emiliania</taxon>
    </lineage>
</organism>
<proteinExistence type="predicted"/>
<feature type="region of interest" description="Disordered" evidence="1">
    <location>
        <begin position="771"/>
        <end position="794"/>
    </location>
</feature>
<dbReference type="Gene3D" id="3.30.70.1450">
    <property type="entry name" value="Regulator of K+ conductance, C-terminal domain"/>
    <property type="match status" value="1"/>
</dbReference>
<feature type="transmembrane region" description="Helical" evidence="2">
    <location>
        <begin position="70"/>
        <end position="91"/>
    </location>
</feature>
<feature type="transmembrane region" description="Helical" evidence="2">
    <location>
        <begin position="401"/>
        <end position="420"/>
    </location>
</feature>
<feature type="transmembrane region" description="Helical" evidence="2">
    <location>
        <begin position="526"/>
        <end position="547"/>
    </location>
</feature>